<dbReference type="AlphaFoldDB" id="A0A9X6NJV3"/>
<protein>
    <submittedName>
        <fullName evidence="1">Uncharacterized protein</fullName>
    </submittedName>
</protein>
<dbReference type="EMBL" id="MTYJ01000572">
    <property type="protein sequence ID" value="OWA55187.1"/>
    <property type="molecule type" value="Genomic_DNA"/>
</dbReference>
<gene>
    <name evidence="1" type="ORF">BV898_19574</name>
</gene>
<name>A0A9X6NJV3_HYPEX</name>
<reference evidence="2" key="1">
    <citation type="submission" date="2017-01" db="EMBL/GenBank/DDBJ databases">
        <title>Comparative genomics of anhydrobiosis in the tardigrade Hypsibius dujardini.</title>
        <authorList>
            <person name="Yoshida Y."/>
            <person name="Koutsovoulos G."/>
            <person name="Laetsch D."/>
            <person name="Stevens L."/>
            <person name="Kumar S."/>
            <person name="Horikawa D."/>
            <person name="Ishino K."/>
            <person name="Komine S."/>
            <person name="Tomita M."/>
            <person name="Blaxter M."/>
            <person name="Arakawa K."/>
        </authorList>
    </citation>
    <scope>NUCLEOTIDE SEQUENCE [LARGE SCALE GENOMIC DNA]</scope>
    <source>
        <strain evidence="2">Z151</strain>
    </source>
</reference>
<dbReference type="Proteomes" id="UP000192578">
    <property type="component" value="Unassembled WGS sequence"/>
</dbReference>
<accession>A0A9X6NJV3</accession>
<sequence length="81" mass="8886">MSAIRRIGFRFLSGQLFQLFKFFAAVLMNSAASAQHLLASMYQGFPEKATEVYTPVDSNGNASYSGLVLLYKTVSLVNENG</sequence>
<evidence type="ECO:0000313" key="2">
    <source>
        <dbReference type="Proteomes" id="UP000192578"/>
    </source>
</evidence>
<comment type="caution">
    <text evidence="1">The sequence shown here is derived from an EMBL/GenBank/DDBJ whole genome shotgun (WGS) entry which is preliminary data.</text>
</comment>
<proteinExistence type="predicted"/>
<evidence type="ECO:0000313" key="1">
    <source>
        <dbReference type="EMBL" id="OWA55187.1"/>
    </source>
</evidence>
<keyword evidence="2" id="KW-1185">Reference proteome</keyword>
<organism evidence="1 2">
    <name type="scientific">Hypsibius exemplaris</name>
    <name type="common">Freshwater tardigrade</name>
    <dbReference type="NCBI Taxonomy" id="2072580"/>
    <lineage>
        <taxon>Eukaryota</taxon>
        <taxon>Metazoa</taxon>
        <taxon>Ecdysozoa</taxon>
        <taxon>Tardigrada</taxon>
        <taxon>Eutardigrada</taxon>
        <taxon>Parachela</taxon>
        <taxon>Hypsibioidea</taxon>
        <taxon>Hypsibiidae</taxon>
        <taxon>Hypsibius</taxon>
    </lineage>
</organism>